<dbReference type="SUPFAM" id="SSF140453">
    <property type="entry name" value="EsxAB dimer-like"/>
    <property type="match status" value="1"/>
</dbReference>
<gene>
    <name evidence="1" type="ORF">EFL26_09605</name>
</gene>
<dbReference type="Proteomes" id="UP000279994">
    <property type="component" value="Unassembled WGS sequence"/>
</dbReference>
<dbReference type="AlphaFoldDB" id="A0A3N0GRC3"/>
<dbReference type="InterPro" id="IPR010310">
    <property type="entry name" value="T7SS_ESAT-6-like"/>
</dbReference>
<evidence type="ECO:0000313" key="2">
    <source>
        <dbReference type="Proteomes" id="UP000279994"/>
    </source>
</evidence>
<protein>
    <submittedName>
        <fullName evidence="1">WXG100 family type VII secretion target</fullName>
    </submittedName>
</protein>
<dbReference type="RefSeq" id="WP_123222673.1">
    <property type="nucleotide sequence ID" value="NZ_RJSF01000036.1"/>
</dbReference>
<proteinExistence type="predicted"/>
<dbReference type="Pfam" id="PF06013">
    <property type="entry name" value="WXG100"/>
    <property type="match status" value="1"/>
</dbReference>
<evidence type="ECO:0000313" key="1">
    <source>
        <dbReference type="EMBL" id="RNM14961.1"/>
    </source>
</evidence>
<keyword evidence="2" id="KW-1185">Reference proteome</keyword>
<dbReference type="EMBL" id="RJSF01000036">
    <property type="protein sequence ID" value="RNM14961.1"/>
    <property type="molecule type" value="Genomic_DNA"/>
</dbReference>
<organism evidence="1 2">
    <name type="scientific">Nocardioides pocheonensis</name>
    <dbReference type="NCBI Taxonomy" id="661485"/>
    <lineage>
        <taxon>Bacteria</taxon>
        <taxon>Bacillati</taxon>
        <taxon>Actinomycetota</taxon>
        <taxon>Actinomycetes</taxon>
        <taxon>Propionibacteriales</taxon>
        <taxon>Nocardioidaceae</taxon>
        <taxon>Nocardioides</taxon>
    </lineage>
</organism>
<sequence length="91" mass="10149">MAEVGGDLETLRNLHKGLDEHAQKALEFKTTLDGHVNQAVWKGANADKFRSAWEEFKPHFDKLHQALNEGRDDIRTQHNNIAAATGESASI</sequence>
<dbReference type="InterPro" id="IPR036689">
    <property type="entry name" value="ESAT-6-like_sf"/>
</dbReference>
<accession>A0A3N0GRC3</accession>
<dbReference type="Gene3D" id="1.10.287.1060">
    <property type="entry name" value="ESAT-6-like"/>
    <property type="match status" value="1"/>
</dbReference>
<dbReference type="OrthoDB" id="3254594at2"/>
<reference evidence="1 2" key="1">
    <citation type="submission" date="2018-11" db="EMBL/GenBank/DDBJ databases">
        <authorList>
            <person name="Li F."/>
        </authorList>
    </citation>
    <scope>NUCLEOTIDE SEQUENCE [LARGE SCALE GENOMIC DNA]</scope>
    <source>
        <strain evidence="1 2">Gsoil 818</strain>
    </source>
</reference>
<comment type="caution">
    <text evidence="1">The sequence shown here is derived from an EMBL/GenBank/DDBJ whole genome shotgun (WGS) entry which is preliminary data.</text>
</comment>
<name>A0A3N0GRC3_9ACTN</name>